<dbReference type="RefSeq" id="WP_146483940.1">
    <property type="nucleotide sequence ID" value="NZ_CP042266.1"/>
</dbReference>
<organism evidence="2 3">
    <name type="scientific">Streptomyces qinzhouensis</name>
    <dbReference type="NCBI Taxonomy" id="2599401"/>
    <lineage>
        <taxon>Bacteria</taxon>
        <taxon>Bacillati</taxon>
        <taxon>Actinomycetota</taxon>
        <taxon>Actinomycetes</taxon>
        <taxon>Kitasatosporales</taxon>
        <taxon>Streptomycetaceae</taxon>
        <taxon>Streptomyces</taxon>
    </lineage>
</organism>
<dbReference type="InterPro" id="IPR011009">
    <property type="entry name" value="Kinase-like_dom_sf"/>
</dbReference>
<dbReference type="Gene3D" id="1.20.58.840">
    <property type="match status" value="1"/>
</dbReference>
<dbReference type="GO" id="GO:0016740">
    <property type="term" value="F:transferase activity"/>
    <property type="evidence" value="ECO:0007669"/>
    <property type="project" value="UniProtKB-KW"/>
</dbReference>
<dbReference type="EMBL" id="CP042266">
    <property type="protein sequence ID" value="QDY80547.1"/>
    <property type="molecule type" value="Genomic_DNA"/>
</dbReference>
<keyword evidence="2" id="KW-0808">Transferase</keyword>
<proteinExistence type="predicted"/>
<evidence type="ECO:0000259" key="1">
    <source>
        <dbReference type="Pfam" id="PF01636"/>
    </source>
</evidence>
<dbReference type="KEGG" id="sqz:FQU76_33035"/>
<dbReference type="Pfam" id="PF01636">
    <property type="entry name" value="APH"/>
    <property type="match status" value="1"/>
</dbReference>
<dbReference type="InterPro" id="IPR002575">
    <property type="entry name" value="Aminoglycoside_PTrfase"/>
</dbReference>
<evidence type="ECO:0000313" key="3">
    <source>
        <dbReference type="Proteomes" id="UP000320580"/>
    </source>
</evidence>
<gene>
    <name evidence="2" type="ORF">FQU76_33035</name>
</gene>
<dbReference type="Proteomes" id="UP000320580">
    <property type="component" value="Chromosome"/>
</dbReference>
<dbReference type="OrthoDB" id="115252at2"/>
<dbReference type="AlphaFoldDB" id="A0A5B8JG05"/>
<keyword evidence="3" id="KW-1185">Reference proteome</keyword>
<name>A0A5B8JG05_9ACTN</name>
<dbReference type="SUPFAM" id="SSF56112">
    <property type="entry name" value="Protein kinase-like (PK-like)"/>
    <property type="match status" value="1"/>
</dbReference>
<protein>
    <submittedName>
        <fullName evidence="2">Phosphotransferase</fullName>
    </submittedName>
</protein>
<sequence length="333" mass="36048">MQHRPDGIDDSGLRRALSAWNIEADILSYVPLGFGDHHWSAQDTGGARWFVTVSDLAEKYHCGIGVAAARDGLRRAMDTAAALGDAGLGPADGGFVVAPLRTARGETLRDLDERHAVTVFPWLEGAAGDFGDEPELGERAEILGLLATLHRTAPPAAARTLPPGLPARRRLERALRATGEPWHGGPRSEPARELLAEHAPAVRRSLDAFDRLAAAVRAGAPAPVLTHGEPHPGNLLRHGDRRLLLDWDTVGLAVPERDLWLVARDDADLALYTELTGRRPDPGALALYRMRWSLEDLDDFLVRFRSPHTATPDTEEAWRGLTGTLKGLGAPPS</sequence>
<accession>A0A5B8JG05</accession>
<evidence type="ECO:0000313" key="2">
    <source>
        <dbReference type="EMBL" id="QDY80547.1"/>
    </source>
</evidence>
<feature type="domain" description="Aminoglycoside phosphotransferase" evidence="1">
    <location>
        <begin position="73"/>
        <end position="268"/>
    </location>
</feature>
<dbReference type="Gene3D" id="1.10.510.10">
    <property type="entry name" value="Transferase(Phosphotransferase) domain 1"/>
    <property type="match status" value="1"/>
</dbReference>
<reference evidence="2 3" key="1">
    <citation type="submission" date="2019-07" db="EMBL/GenBank/DDBJ databases">
        <authorList>
            <person name="Zhu P."/>
        </authorList>
    </citation>
    <scope>NUCLEOTIDE SEQUENCE [LARGE SCALE GENOMIC DNA]</scope>
    <source>
        <strain evidence="2 3">SSL-25</strain>
    </source>
</reference>